<feature type="non-terminal residue" evidence="1">
    <location>
        <position position="1"/>
    </location>
</feature>
<proteinExistence type="predicted"/>
<organism evidence="1 2">
    <name type="scientific">Meganyctiphanes norvegica</name>
    <name type="common">Northern krill</name>
    <name type="synonym">Thysanopoda norvegica</name>
    <dbReference type="NCBI Taxonomy" id="48144"/>
    <lineage>
        <taxon>Eukaryota</taxon>
        <taxon>Metazoa</taxon>
        <taxon>Ecdysozoa</taxon>
        <taxon>Arthropoda</taxon>
        <taxon>Crustacea</taxon>
        <taxon>Multicrustacea</taxon>
        <taxon>Malacostraca</taxon>
        <taxon>Eumalacostraca</taxon>
        <taxon>Eucarida</taxon>
        <taxon>Euphausiacea</taxon>
        <taxon>Euphausiidae</taxon>
        <taxon>Meganyctiphanes</taxon>
    </lineage>
</organism>
<dbReference type="EMBL" id="CAXKWB010060775">
    <property type="protein sequence ID" value="CAL4183437.1"/>
    <property type="molecule type" value="Genomic_DNA"/>
</dbReference>
<sequence length="131" mass="14263">IFGGYSTRTRFTTLTSTILYTCVTQLGGTGSCGGRRKRSDTINRLNEDPTWENEQDMVSGRELESSVGLDGNKLSRNEFGYGPGLSPAKFFLAITSFTTMTLTSFSTNKSTTVSVSFLCRPNFDGVPDNCA</sequence>
<evidence type="ECO:0000313" key="2">
    <source>
        <dbReference type="Proteomes" id="UP001497623"/>
    </source>
</evidence>
<name>A0AAV2SHF4_MEGNR</name>
<gene>
    <name evidence="1" type="ORF">MNOR_LOCUS35695</name>
</gene>
<accession>A0AAV2SHF4</accession>
<protein>
    <submittedName>
        <fullName evidence="1">Uncharacterized protein</fullName>
    </submittedName>
</protein>
<dbReference type="AlphaFoldDB" id="A0AAV2SHF4"/>
<reference evidence="1 2" key="1">
    <citation type="submission" date="2024-05" db="EMBL/GenBank/DDBJ databases">
        <authorList>
            <person name="Wallberg A."/>
        </authorList>
    </citation>
    <scope>NUCLEOTIDE SEQUENCE [LARGE SCALE GENOMIC DNA]</scope>
</reference>
<keyword evidence="2" id="KW-1185">Reference proteome</keyword>
<comment type="caution">
    <text evidence="1">The sequence shown here is derived from an EMBL/GenBank/DDBJ whole genome shotgun (WGS) entry which is preliminary data.</text>
</comment>
<dbReference type="Proteomes" id="UP001497623">
    <property type="component" value="Unassembled WGS sequence"/>
</dbReference>
<evidence type="ECO:0000313" key="1">
    <source>
        <dbReference type="EMBL" id="CAL4183437.1"/>
    </source>
</evidence>